<gene>
    <name evidence="2" type="ORF">HHUB_1906</name>
</gene>
<dbReference type="GO" id="GO:0004061">
    <property type="term" value="F:arylformamidase activity"/>
    <property type="evidence" value="ECO:0007669"/>
    <property type="project" value="InterPro"/>
</dbReference>
<organism evidence="2 3">
    <name type="scientific">Halobacterium hubeiense</name>
    <dbReference type="NCBI Taxonomy" id="1407499"/>
    <lineage>
        <taxon>Archaea</taxon>
        <taxon>Methanobacteriati</taxon>
        <taxon>Methanobacteriota</taxon>
        <taxon>Stenosarchaea group</taxon>
        <taxon>Halobacteria</taxon>
        <taxon>Halobacteriales</taxon>
        <taxon>Halobacteriaceae</taxon>
        <taxon>Halobacterium</taxon>
    </lineage>
</organism>
<dbReference type="InterPro" id="IPR007325">
    <property type="entry name" value="KFase/CYL"/>
</dbReference>
<reference evidence="3" key="1">
    <citation type="journal article" date="2016" name="Environ. Microbiol.">
        <title>The complete genome of a viable archaeum isolated from 123-million-year-old rock salt.</title>
        <authorList>
            <person name="Jaakkola S.T."/>
            <person name="Pfeiffer F."/>
            <person name="Ravantti J.J."/>
            <person name="Guo Q."/>
            <person name="Liu Y."/>
            <person name="Chen X."/>
            <person name="Ma H."/>
            <person name="Yang C."/>
            <person name="Oksanen H.M."/>
            <person name="Bamford D.H."/>
        </authorList>
    </citation>
    <scope>NUCLEOTIDE SEQUENCE</scope>
    <source>
        <strain evidence="3">JI20-1</strain>
    </source>
</reference>
<accession>A0A0U5H1T6</accession>
<dbReference type="SUPFAM" id="SSF102198">
    <property type="entry name" value="Putative cyclase"/>
    <property type="match status" value="1"/>
</dbReference>
<evidence type="ECO:0000313" key="2">
    <source>
        <dbReference type="EMBL" id="CQH52962.1"/>
    </source>
</evidence>
<dbReference type="EMBL" id="LN831302">
    <property type="protein sequence ID" value="CQH52962.1"/>
    <property type="molecule type" value="Genomic_DNA"/>
</dbReference>
<feature type="region of interest" description="Disordered" evidence="1">
    <location>
        <begin position="141"/>
        <end position="160"/>
    </location>
</feature>
<keyword evidence="3" id="KW-1185">Reference proteome</keyword>
<feature type="region of interest" description="Disordered" evidence="1">
    <location>
        <begin position="1"/>
        <end position="21"/>
    </location>
</feature>
<dbReference type="GeneID" id="26658577"/>
<dbReference type="Pfam" id="PF04199">
    <property type="entry name" value="Cyclase"/>
    <property type="match status" value="1"/>
</dbReference>
<dbReference type="GO" id="GO:0019441">
    <property type="term" value="P:L-tryptophan catabolic process to kynurenine"/>
    <property type="evidence" value="ECO:0007669"/>
    <property type="project" value="InterPro"/>
</dbReference>
<dbReference type="AlphaFoldDB" id="A0A0U5H1T6"/>
<dbReference type="PANTHER" id="PTHR31118:SF32">
    <property type="entry name" value="KYNURENINE FORMAMIDASE"/>
    <property type="match status" value="1"/>
</dbReference>
<dbReference type="KEGG" id="hhb:Hhub_1906"/>
<dbReference type="RefSeq" id="WP_059056368.1">
    <property type="nucleotide sequence ID" value="NZ_CEML01000002.1"/>
</dbReference>
<dbReference type="STRING" id="1407499.HHUB_1906"/>
<name>A0A0U5H1T6_9EURY</name>
<sequence>MWDLTHELGSGLPYPGDPQAAVTPHATLDADGYRAAEIECSTHSGTHVDAPAHLLADGATLGAYDVETFAFDARVVDCTEFGARDPIPADRVPDTDADLVVFHTGWSRHWGERRYFDHPYLTAAAAARCADRGCHVALDAPSVDPSPSENAGDDEPTGYPAHHALLGDERLIVENLRNLAALPQRCTIRALPLRVDADGAPVRAVAD</sequence>
<protein>
    <submittedName>
        <fullName evidence="2">Cyclase family protein</fullName>
    </submittedName>
</protein>
<evidence type="ECO:0000313" key="3">
    <source>
        <dbReference type="Proteomes" id="UP000066737"/>
    </source>
</evidence>
<proteinExistence type="predicted"/>
<dbReference type="OrthoDB" id="9014at2157"/>
<dbReference type="PANTHER" id="PTHR31118">
    <property type="entry name" value="CYCLASE-LIKE PROTEIN 2"/>
    <property type="match status" value="1"/>
</dbReference>
<evidence type="ECO:0000256" key="1">
    <source>
        <dbReference type="SAM" id="MobiDB-lite"/>
    </source>
</evidence>
<dbReference type="InterPro" id="IPR037175">
    <property type="entry name" value="KFase_sf"/>
</dbReference>
<dbReference type="Proteomes" id="UP000066737">
    <property type="component" value="Chromosome I"/>
</dbReference>
<dbReference type="Gene3D" id="3.50.30.50">
    <property type="entry name" value="Putative cyclase"/>
    <property type="match status" value="1"/>
</dbReference>